<evidence type="ECO:0000313" key="5">
    <source>
        <dbReference type="Proteomes" id="UP001159405"/>
    </source>
</evidence>
<dbReference type="Proteomes" id="UP001159405">
    <property type="component" value="Unassembled WGS sequence"/>
</dbReference>
<accession>A0ABN8NUM9</accession>
<dbReference type="SUPFAM" id="SSF52540">
    <property type="entry name" value="P-loop containing nucleoside triphosphate hydrolases"/>
    <property type="match status" value="1"/>
</dbReference>
<dbReference type="Gene3D" id="3.40.50.300">
    <property type="entry name" value="P-loop containing nucleotide triphosphate hydrolases"/>
    <property type="match status" value="1"/>
</dbReference>
<protein>
    <recommendedName>
        <fullName evidence="3">Helix-turn-helix domain-containing protein</fullName>
    </recommendedName>
</protein>
<proteinExistence type="predicted"/>
<dbReference type="InterPro" id="IPR000641">
    <property type="entry name" value="CbxX/CfxQ"/>
</dbReference>
<dbReference type="PANTHER" id="PTHR43392">
    <property type="entry name" value="AAA-TYPE ATPASE FAMILY PROTEIN / ANKYRIN REPEAT FAMILY PROTEIN"/>
    <property type="match status" value="1"/>
</dbReference>
<sequence length="349" mass="39969">SSSANHTRFTLSIPFLDICMKPQANRIATSIHYKAMDSHSYFIFSSSHPYSCKSSIPYSQFLRVRKICSDDADFDIEAAKMEIFLAARGYLNDLIRRGREQASTKSRAEILKSVAANNIAKDSVPFLTTFLPSNLVVKKIISRNFRILCEDSRTSKIFNKPPLKAFRRAKNLKGLSVRNSLPRNLPHQSPGTISSTRGITFLYLLFETVHVMQLILWYKSNTSYAEVQLLFNIGKIKRNKIMELQRSDLVGQYLRSTTEKTRANTNEAWGGVLFVDEAYHLIPSEDFGQAAIEELMAVMEDGYPIMIFAGYDKKMDKVLDVNPGLRSRIYRKFVFIEYSTDEVQQIFYL</sequence>
<keyword evidence="2" id="KW-0067">ATP-binding</keyword>
<evidence type="ECO:0000259" key="3">
    <source>
        <dbReference type="Pfam" id="PF26215"/>
    </source>
</evidence>
<keyword evidence="5" id="KW-1185">Reference proteome</keyword>
<keyword evidence="1" id="KW-0547">Nucleotide-binding</keyword>
<dbReference type="PANTHER" id="PTHR43392:SF2">
    <property type="entry name" value="AAA-TYPE ATPASE FAMILY PROTEIN _ ANKYRIN REPEAT FAMILY PROTEIN"/>
    <property type="match status" value="1"/>
</dbReference>
<dbReference type="InterPro" id="IPR050773">
    <property type="entry name" value="CbxX/CfxQ_RuBisCO_ESX"/>
</dbReference>
<feature type="non-terminal residue" evidence="4">
    <location>
        <position position="1"/>
    </location>
</feature>
<feature type="domain" description="Helix-turn-helix" evidence="3">
    <location>
        <begin position="41"/>
        <end position="97"/>
    </location>
</feature>
<reference evidence="4 5" key="1">
    <citation type="submission" date="2022-05" db="EMBL/GenBank/DDBJ databases">
        <authorList>
            <consortium name="Genoscope - CEA"/>
            <person name="William W."/>
        </authorList>
    </citation>
    <scope>NUCLEOTIDE SEQUENCE [LARGE SCALE GENOMIC DNA]</scope>
</reference>
<dbReference type="InterPro" id="IPR058912">
    <property type="entry name" value="HTH_animal"/>
</dbReference>
<dbReference type="EMBL" id="CALNXK010000036">
    <property type="protein sequence ID" value="CAH3121870.1"/>
    <property type="molecule type" value="Genomic_DNA"/>
</dbReference>
<evidence type="ECO:0000256" key="2">
    <source>
        <dbReference type="ARBA" id="ARBA00022840"/>
    </source>
</evidence>
<dbReference type="InterPro" id="IPR027417">
    <property type="entry name" value="P-loop_NTPase"/>
</dbReference>
<evidence type="ECO:0000313" key="4">
    <source>
        <dbReference type="EMBL" id="CAH3121870.1"/>
    </source>
</evidence>
<name>A0ABN8NUM9_9CNID</name>
<gene>
    <name evidence="4" type="ORF">PLOB_00028965</name>
</gene>
<dbReference type="PRINTS" id="PR00819">
    <property type="entry name" value="CBXCFQXSUPER"/>
</dbReference>
<organism evidence="4 5">
    <name type="scientific">Porites lobata</name>
    <dbReference type="NCBI Taxonomy" id="104759"/>
    <lineage>
        <taxon>Eukaryota</taxon>
        <taxon>Metazoa</taxon>
        <taxon>Cnidaria</taxon>
        <taxon>Anthozoa</taxon>
        <taxon>Hexacorallia</taxon>
        <taxon>Scleractinia</taxon>
        <taxon>Fungiina</taxon>
        <taxon>Poritidae</taxon>
        <taxon>Porites</taxon>
    </lineage>
</organism>
<evidence type="ECO:0000256" key="1">
    <source>
        <dbReference type="ARBA" id="ARBA00022741"/>
    </source>
</evidence>
<comment type="caution">
    <text evidence="4">The sequence shown here is derived from an EMBL/GenBank/DDBJ whole genome shotgun (WGS) entry which is preliminary data.</text>
</comment>
<dbReference type="Pfam" id="PF26215">
    <property type="entry name" value="HTH_animal"/>
    <property type="match status" value="1"/>
</dbReference>